<keyword evidence="3" id="KW-1185">Reference proteome</keyword>
<organism evidence="2 3">
    <name type="scientific">Macaca fascicularis</name>
    <name type="common">Crab-eating macaque</name>
    <name type="synonym">Cynomolgus monkey</name>
    <dbReference type="NCBI Taxonomy" id="9541"/>
    <lineage>
        <taxon>Eukaryota</taxon>
        <taxon>Metazoa</taxon>
        <taxon>Chordata</taxon>
        <taxon>Craniata</taxon>
        <taxon>Vertebrata</taxon>
        <taxon>Euteleostomi</taxon>
        <taxon>Mammalia</taxon>
        <taxon>Eutheria</taxon>
        <taxon>Euarchontoglires</taxon>
        <taxon>Primates</taxon>
        <taxon>Haplorrhini</taxon>
        <taxon>Catarrhini</taxon>
        <taxon>Cercopithecidae</taxon>
        <taxon>Cercopithecinae</taxon>
        <taxon>Macaca</taxon>
    </lineage>
</organism>
<dbReference type="PANTHER" id="PTHR12138">
    <property type="entry name" value="PRIMATE-EXPANDED PROTEIN FAMILY"/>
    <property type="match status" value="1"/>
</dbReference>
<dbReference type="Proteomes" id="UP000233100">
    <property type="component" value="Chromosome 10"/>
</dbReference>
<evidence type="ECO:0000313" key="2">
    <source>
        <dbReference type="Ensembl" id="ENSMFAP00000053243.1"/>
    </source>
</evidence>
<dbReference type="GeneTree" id="ENSGT01150000286943"/>
<feature type="region of interest" description="Disordered" evidence="1">
    <location>
        <begin position="66"/>
        <end position="94"/>
    </location>
</feature>
<proteinExistence type="predicted"/>
<accession>A0A7N9CK78</accession>
<evidence type="ECO:0000256" key="1">
    <source>
        <dbReference type="SAM" id="MobiDB-lite"/>
    </source>
</evidence>
<feature type="compositionally biased region" description="Polar residues" evidence="1">
    <location>
        <begin position="80"/>
        <end position="94"/>
    </location>
</feature>
<sequence>MDSFTHSFAHTLIHSSSRVCWPLVAPRTFLMEALTAMQPFLRKLAEGVDTMSAGPVLTAEYLQPLPSRHSRQRRRDRWSNNGSTSETLLGTSHSPKSLGQIKSFNPLCSSYGKTILVFLFVCFLFLRQSLALSLRLGCSGATLVYCNIRLPGSGDSAASASRVAGITCMHHHARLIFVFLVETGFHHIGQAGQEFLTSLANMVKPVFPKDTKISQV</sequence>
<evidence type="ECO:0000313" key="3">
    <source>
        <dbReference type="Proteomes" id="UP000233100"/>
    </source>
</evidence>
<dbReference type="AlphaFoldDB" id="A0A7N9CK78"/>
<reference evidence="2 3" key="1">
    <citation type="submission" date="2013-03" db="EMBL/GenBank/DDBJ databases">
        <authorList>
            <person name="Warren W."/>
            <person name="Wilson R.K."/>
        </authorList>
    </citation>
    <scope>NUCLEOTIDE SEQUENCE</scope>
</reference>
<name>A0A7N9CK78_MACFA</name>
<reference evidence="2" key="2">
    <citation type="submission" date="2025-08" db="UniProtKB">
        <authorList>
            <consortium name="Ensembl"/>
        </authorList>
    </citation>
    <scope>IDENTIFICATION</scope>
</reference>
<protein>
    <submittedName>
        <fullName evidence="2">Uncharacterized protein</fullName>
    </submittedName>
</protein>
<dbReference type="PANTHER" id="PTHR12138:SF135">
    <property type="entry name" value="SAM DOMAIN-CONTAINING PROTEIN"/>
    <property type="match status" value="1"/>
</dbReference>
<reference evidence="2" key="3">
    <citation type="submission" date="2025-09" db="UniProtKB">
        <authorList>
            <consortium name="Ensembl"/>
        </authorList>
    </citation>
    <scope>IDENTIFICATION</scope>
</reference>
<dbReference type="Ensembl" id="ENSMFAT00000074531.1">
    <property type="protein sequence ID" value="ENSMFAP00000053243.1"/>
    <property type="gene ID" value="ENSMFAG00000048170.1"/>
</dbReference>